<dbReference type="InterPro" id="IPR009288">
    <property type="entry name" value="AIG2-like_dom"/>
</dbReference>
<dbReference type="Gene3D" id="3.10.490.10">
    <property type="entry name" value="Gamma-glutamyl cyclotransferase-like"/>
    <property type="match status" value="1"/>
</dbReference>
<dbReference type="EMBL" id="OVEO01000002">
    <property type="protein sequence ID" value="SPQ93769.1"/>
    <property type="molecule type" value="Genomic_DNA"/>
</dbReference>
<name>A0A3P3Y0V3_PLABS</name>
<feature type="signal peptide" evidence="1">
    <location>
        <begin position="1"/>
        <end position="18"/>
    </location>
</feature>
<keyword evidence="3" id="KW-0496">Mitochondrion</keyword>
<dbReference type="Proteomes" id="UP000290189">
    <property type="component" value="Unassembled WGS sequence"/>
</dbReference>
<dbReference type="CDD" id="cd06661">
    <property type="entry name" value="GGCT_like"/>
    <property type="match status" value="1"/>
</dbReference>
<evidence type="ECO:0000313" key="3">
    <source>
        <dbReference type="EMBL" id="SPQ93769.1"/>
    </source>
</evidence>
<feature type="chain" id="PRO_5018041394" description="Gamma-glutamylcyclotransferase AIG2-like domain-containing protein" evidence="1">
    <location>
        <begin position="19"/>
        <end position="222"/>
    </location>
</feature>
<dbReference type="AlphaFoldDB" id="A0A3P3Y0V3"/>
<dbReference type="InterPro" id="IPR013024">
    <property type="entry name" value="GGCT-like"/>
</dbReference>
<keyword evidence="1" id="KW-0732">Signal</keyword>
<reference evidence="3 4" key="1">
    <citation type="submission" date="2018-03" db="EMBL/GenBank/DDBJ databases">
        <authorList>
            <person name="Fogelqvist J."/>
        </authorList>
    </citation>
    <scope>NUCLEOTIDE SEQUENCE [LARGE SCALE GENOMIC DNA]</scope>
</reference>
<gene>
    <name evidence="3" type="ORF">PLBR_LOCUS984</name>
</gene>
<proteinExistence type="predicted"/>
<dbReference type="SUPFAM" id="SSF110857">
    <property type="entry name" value="Gamma-glutamyl cyclotransferase-like"/>
    <property type="match status" value="1"/>
</dbReference>
<accession>A0A3P3Y0V3</accession>
<evidence type="ECO:0000313" key="4">
    <source>
        <dbReference type="Proteomes" id="UP000290189"/>
    </source>
</evidence>
<geneLocation type="mitochondrion" evidence="3"/>
<evidence type="ECO:0000259" key="2">
    <source>
        <dbReference type="Pfam" id="PF06094"/>
    </source>
</evidence>
<feature type="domain" description="Gamma-glutamylcyclotransferase AIG2-like" evidence="2">
    <location>
        <begin position="23"/>
        <end position="133"/>
    </location>
</feature>
<sequence length="222" mass="24937">MSPVVLVVVVALVGGATAAGDFVFGYGSLINDASRQRTCPGSTIAYPARLSGYRRAWRYAAENMTAVGVYPADRKSSVHGVVFRVNPGHLPALDHRERHYARVRVKHGDLVTIGLDRDVVGERDRVWLYVLVEGHFPKCDRPIRQGYVDVIMQGCLGTLGVRFAREFVIQTEDWDGCWVNDRDDRTNRRVPIDKATLQLVDMILSDTIPRQFANRLNHIASY</sequence>
<dbReference type="Pfam" id="PF06094">
    <property type="entry name" value="GGACT"/>
    <property type="match status" value="1"/>
</dbReference>
<protein>
    <recommendedName>
        <fullName evidence="2">Gamma-glutamylcyclotransferase AIG2-like domain-containing protein</fullName>
    </recommendedName>
</protein>
<evidence type="ECO:0000256" key="1">
    <source>
        <dbReference type="SAM" id="SignalP"/>
    </source>
</evidence>
<dbReference type="InterPro" id="IPR036568">
    <property type="entry name" value="GGCT-like_sf"/>
</dbReference>
<organism evidence="3 4">
    <name type="scientific">Plasmodiophora brassicae</name>
    <name type="common">Clubroot disease agent</name>
    <dbReference type="NCBI Taxonomy" id="37360"/>
    <lineage>
        <taxon>Eukaryota</taxon>
        <taxon>Sar</taxon>
        <taxon>Rhizaria</taxon>
        <taxon>Endomyxa</taxon>
        <taxon>Phytomyxea</taxon>
        <taxon>Plasmodiophorida</taxon>
        <taxon>Plasmodiophoridae</taxon>
        <taxon>Plasmodiophora</taxon>
    </lineage>
</organism>